<sequence>NRNVSCNNLGHHNTSGSLHPCRACRLDRLVKGGMNPLLILAIESPESNPVVRKYFRVREEDVKPSTSTDNVNCVKLEVAPVPKRSATPSVFECTIERVIGALLHLEKAHDNLRGSPFDPDPAKFRLDSVIVSPSLMSMSTEELETYASDVKPLRKPWRKFWPLAD</sequence>
<accession>A0AAN5C9J8</accession>
<reference evidence="2" key="1">
    <citation type="submission" date="2022-10" db="EMBL/GenBank/DDBJ databases">
        <title>Genome assembly of Pristionchus species.</title>
        <authorList>
            <person name="Yoshida K."/>
            <person name="Sommer R.J."/>
        </authorList>
    </citation>
    <scope>NUCLEOTIDE SEQUENCE [LARGE SCALE GENOMIC DNA]</scope>
    <source>
        <strain evidence="2">RS5460</strain>
    </source>
</reference>
<gene>
    <name evidence="1" type="ORF">PMAYCL1PPCAC_05930</name>
</gene>
<dbReference type="Proteomes" id="UP001328107">
    <property type="component" value="Unassembled WGS sequence"/>
</dbReference>
<evidence type="ECO:0000313" key="2">
    <source>
        <dbReference type="Proteomes" id="UP001328107"/>
    </source>
</evidence>
<dbReference type="EMBL" id="BTRK01000002">
    <property type="protein sequence ID" value="GMR35735.1"/>
    <property type="molecule type" value="Genomic_DNA"/>
</dbReference>
<keyword evidence="2" id="KW-1185">Reference proteome</keyword>
<dbReference type="AlphaFoldDB" id="A0AAN5C9J8"/>
<evidence type="ECO:0000313" key="1">
    <source>
        <dbReference type="EMBL" id="GMR35735.1"/>
    </source>
</evidence>
<organism evidence="1 2">
    <name type="scientific">Pristionchus mayeri</name>
    <dbReference type="NCBI Taxonomy" id="1317129"/>
    <lineage>
        <taxon>Eukaryota</taxon>
        <taxon>Metazoa</taxon>
        <taxon>Ecdysozoa</taxon>
        <taxon>Nematoda</taxon>
        <taxon>Chromadorea</taxon>
        <taxon>Rhabditida</taxon>
        <taxon>Rhabditina</taxon>
        <taxon>Diplogasteromorpha</taxon>
        <taxon>Diplogasteroidea</taxon>
        <taxon>Neodiplogasteridae</taxon>
        <taxon>Pristionchus</taxon>
    </lineage>
</organism>
<name>A0AAN5C9J8_9BILA</name>
<proteinExistence type="predicted"/>
<protein>
    <submittedName>
        <fullName evidence="1">Uncharacterized protein</fullName>
    </submittedName>
</protein>
<feature type="non-terminal residue" evidence="1">
    <location>
        <position position="1"/>
    </location>
</feature>
<comment type="caution">
    <text evidence="1">The sequence shown here is derived from an EMBL/GenBank/DDBJ whole genome shotgun (WGS) entry which is preliminary data.</text>
</comment>